<evidence type="ECO:0000313" key="3">
    <source>
        <dbReference type="Proteomes" id="UP000549394"/>
    </source>
</evidence>
<dbReference type="InterPro" id="IPR001810">
    <property type="entry name" value="F-box_dom"/>
</dbReference>
<dbReference type="OrthoDB" id="2095648at2759"/>
<dbReference type="Pfam" id="PF12937">
    <property type="entry name" value="F-box-like"/>
    <property type="match status" value="1"/>
</dbReference>
<organism evidence="2 3">
    <name type="scientific">Dimorphilus gyrociliatus</name>
    <dbReference type="NCBI Taxonomy" id="2664684"/>
    <lineage>
        <taxon>Eukaryota</taxon>
        <taxon>Metazoa</taxon>
        <taxon>Spiralia</taxon>
        <taxon>Lophotrochozoa</taxon>
        <taxon>Annelida</taxon>
        <taxon>Polychaeta</taxon>
        <taxon>Polychaeta incertae sedis</taxon>
        <taxon>Dinophilidae</taxon>
        <taxon>Dimorphilus</taxon>
    </lineage>
</organism>
<proteinExistence type="predicted"/>
<evidence type="ECO:0000259" key="1">
    <source>
        <dbReference type="PROSITE" id="PS50181"/>
    </source>
</evidence>
<name>A0A7I8V8F1_9ANNE</name>
<evidence type="ECO:0000313" key="2">
    <source>
        <dbReference type="EMBL" id="CAD5111953.1"/>
    </source>
</evidence>
<dbReference type="PROSITE" id="PS50181">
    <property type="entry name" value="FBOX"/>
    <property type="match status" value="1"/>
</dbReference>
<dbReference type="SUPFAM" id="SSF52047">
    <property type="entry name" value="RNI-like"/>
    <property type="match status" value="1"/>
</dbReference>
<protein>
    <recommendedName>
        <fullName evidence="1">F-box domain-containing protein</fullName>
    </recommendedName>
</protein>
<feature type="domain" description="F-box" evidence="1">
    <location>
        <begin position="52"/>
        <end position="98"/>
    </location>
</feature>
<dbReference type="SMART" id="SM00256">
    <property type="entry name" value="FBOX"/>
    <property type="match status" value="1"/>
</dbReference>
<reference evidence="2 3" key="1">
    <citation type="submission" date="2020-08" db="EMBL/GenBank/DDBJ databases">
        <authorList>
            <person name="Hejnol A."/>
        </authorList>
    </citation>
    <scope>NUCLEOTIDE SEQUENCE [LARGE SCALE GENOMIC DNA]</scope>
</reference>
<dbReference type="AlphaFoldDB" id="A0A7I8V8F1"/>
<sequence>MEQFRQLKRFSEEFENFMGELQVVPLVSNAKKRKIEEKPLEIKKPLYDQDNEYNYSFLPKEIVLKIFSHLNSKDLAIAGQTCSLWRSLSKDESLRRCVVIRDRIDCENEFRGSLFQKELLLWNGIISSSVLTSLDFQPFANNLTRVYIRERSMNVSELATWIRICSNIRILSLRDISILPSESYNLPENTHLTTLFLDRVLIDNNAKNFFKHLLKICKKLKSAFINNIKCKRFLNLIFPCSSTIEQLNLAGFRNEFDDDLAWEICKTNLESLRELDISEATDLTEEGFSLLCKRTKNLEVLNISRCCLITTKVLTANLDYLPNLKRLYAFQTYTERALKMLIYFLERRKIWFKPNGRLYRIADCPLPQCERVEMRV</sequence>
<dbReference type="InterPro" id="IPR032675">
    <property type="entry name" value="LRR_dom_sf"/>
</dbReference>
<dbReference type="EMBL" id="CAJFCJ010000002">
    <property type="protein sequence ID" value="CAD5111953.1"/>
    <property type="molecule type" value="Genomic_DNA"/>
</dbReference>
<dbReference type="InterPro" id="IPR036047">
    <property type="entry name" value="F-box-like_dom_sf"/>
</dbReference>
<dbReference type="Proteomes" id="UP000549394">
    <property type="component" value="Unassembled WGS sequence"/>
</dbReference>
<dbReference type="SUPFAM" id="SSF81383">
    <property type="entry name" value="F-box domain"/>
    <property type="match status" value="1"/>
</dbReference>
<comment type="caution">
    <text evidence="2">The sequence shown here is derived from an EMBL/GenBank/DDBJ whole genome shotgun (WGS) entry which is preliminary data.</text>
</comment>
<keyword evidence="3" id="KW-1185">Reference proteome</keyword>
<accession>A0A7I8V8F1</accession>
<dbReference type="Gene3D" id="3.80.10.10">
    <property type="entry name" value="Ribonuclease Inhibitor"/>
    <property type="match status" value="1"/>
</dbReference>
<gene>
    <name evidence="2" type="ORF">DGYR_LOCUS1173</name>
</gene>